<dbReference type="RefSeq" id="WP_116021984.1">
    <property type="nucleotide sequence ID" value="NZ_QTTT01000001.1"/>
</dbReference>
<comment type="caution">
    <text evidence="2">The sequence shown here is derived from an EMBL/GenBank/DDBJ whole genome shotgun (WGS) entry which is preliminary data.</text>
</comment>
<keyword evidence="3" id="KW-1185">Reference proteome</keyword>
<organism evidence="2 3">
    <name type="scientific">Thermomonospora umbrina</name>
    <dbReference type="NCBI Taxonomy" id="111806"/>
    <lineage>
        <taxon>Bacteria</taxon>
        <taxon>Bacillati</taxon>
        <taxon>Actinomycetota</taxon>
        <taxon>Actinomycetes</taxon>
        <taxon>Streptosporangiales</taxon>
        <taxon>Thermomonosporaceae</taxon>
        <taxon>Thermomonospora</taxon>
    </lineage>
</organism>
<sequence>MNERDILANIGEYVDEERRLREMHERGELTREEERRRLQELEVALDQCWDLLRRRRAKARAGENPDEVQARPPGEVEGYLQ</sequence>
<reference evidence="2 3" key="1">
    <citation type="submission" date="2018-08" db="EMBL/GenBank/DDBJ databases">
        <title>Sequencing the genomes of 1000 actinobacteria strains.</title>
        <authorList>
            <person name="Klenk H.-P."/>
        </authorList>
    </citation>
    <scope>NUCLEOTIDE SEQUENCE [LARGE SCALE GENOMIC DNA]</scope>
    <source>
        <strain evidence="2 3">DSM 43927</strain>
    </source>
</reference>
<gene>
    <name evidence="2" type="ORF">DFJ69_1754</name>
</gene>
<evidence type="ECO:0000313" key="2">
    <source>
        <dbReference type="EMBL" id="REE96324.1"/>
    </source>
</evidence>
<feature type="region of interest" description="Disordered" evidence="1">
    <location>
        <begin position="58"/>
        <end position="81"/>
    </location>
</feature>
<protein>
    <submittedName>
        <fullName evidence="2">Uncharacterized protein DUF2630</fullName>
    </submittedName>
</protein>
<dbReference type="Pfam" id="PF10944">
    <property type="entry name" value="DUF2630"/>
    <property type="match status" value="1"/>
</dbReference>
<dbReference type="InterPro" id="IPR020311">
    <property type="entry name" value="Uncharacterised_Rv0898c"/>
</dbReference>
<name>A0A3D9SUT9_9ACTN</name>
<accession>A0A3D9SUT9</accession>
<evidence type="ECO:0000256" key="1">
    <source>
        <dbReference type="SAM" id="MobiDB-lite"/>
    </source>
</evidence>
<evidence type="ECO:0000313" key="3">
    <source>
        <dbReference type="Proteomes" id="UP000256661"/>
    </source>
</evidence>
<dbReference type="AlphaFoldDB" id="A0A3D9SUT9"/>
<dbReference type="Proteomes" id="UP000256661">
    <property type="component" value="Unassembled WGS sequence"/>
</dbReference>
<dbReference type="EMBL" id="QTTT01000001">
    <property type="protein sequence ID" value="REE96324.1"/>
    <property type="molecule type" value="Genomic_DNA"/>
</dbReference>
<proteinExistence type="predicted"/>